<dbReference type="KEGG" id="qsa:O6P43_011010"/>
<dbReference type="AlphaFoldDB" id="A0AAD7VF16"/>
<keyword evidence="3" id="KW-1185">Reference proteome</keyword>
<dbReference type="GO" id="GO:0005524">
    <property type="term" value="F:ATP binding"/>
    <property type="evidence" value="ECO:0007669"/>
    <property type="project" value="InterPro"/>
</dbReference>
<evidence type="ECO:0000313" key="2">
    <source>
        <dbReference type="EMBL" id="KAJ7973239.1"/>
    </source>
</evidence>
<sequence length="86" mass="9271">MGMKDSSKPTIVINGLRFTYPGIDGHPPPGSIPLIKDFNLTLNSGDRRLLVGSNGSGKTSILKILGGKQMVEPDIYDSCTWNFGFS</sequence>
<organism evidence="2 3">
    <name type="scientific">Quillaja saponaria</name>
    <name type="common">Soap bark tree</name>
    <dbReference type="NCBI Taxonomy" id="32244"/>
    <lineage>
        <taxon>Eukaryota</taxon>
        <taxon>Viridiplantae</taxon>
        <taxon>Streptophyta</taxon>
        <taxon>Embryophyta</taxon>
        <taxon>Tracheophyta</taxon>
        <taxon>Spermatophyta</taxon>
        <taxon>Magnoliopsida</taxon>
        <taxon>eudicotyledons</taxon>
        <taxon>Gunneridae</taxon>
        <taxon>Pentapetalae</taxon>
        <taxon>rosids</taxon>
        <taxon>fabids</taxon>
        <taxon>Fabales</taxon>
        <taxon>Quillajaceae</taxon>
        <taxon>Quillaja</taxon>
    </lineage>
</organism>
<dbReference type="GO" id="GO:0016887">
    <property type="term" value="F:ATP hydrolysis activity"/>
    <property type="evidence" value="ECO:0007669"/>
    <property type="project" value="InterPro"/>
</dbReference>
<accession>A0AAD7VF16</accession>
<dbReference type="EMBL" id="JARAOO010000004">
    <property type="protein sequence ID" value="KAJ7973239.1"/>
    <property type="molecule type" value="Genomic_DNA"/>
</dbReference>
<dbReference type="Gene3D" id="3.40.50.300">
    <property type="entry name" value="P-loop containing nucleotide triphosphate hydrolases"/>
    <property type="match status" value="1"/>
</dbReference>
<comment type="caution">
    <text evidence="2">The sequence shown here is derived from an EMBL/GenBank/DDBJ whole genome shotgun (WGS) entry which is preliminary data.</text>
</comment>
<dbReference type="InterPro" id="IPR003439">
    <property type="entry name" value="ABC_transporter-like_ATP-bd"/>
</dbReference>
<proteinExistence type="predicted"/>
<reference evidence="2" key="1">
    <citation type="journal article" date="2023" name="Science">
        <title>Elucidation of the pathway for biosynthesis of saponin adjuvants from the soapbark tree.</title>
        <authorList>
            <person name="Reed J."/>
            <person name="Orme A."/>
            <person name="El-Demerdash A."/>
            <person name="Owen C."/>
            <person name="Martin L.B.B."/>
            <person name="Misra R.C."/>
            <person name="Kikuchi S."/>
            <person name="Rejzek M."/>
            <person name="Martin A.C."/>
            <person name="Harkess A."/>
            <person name="Leebens-Mack J."/>
            <person name="Louveau T."/>
            <person name="Stephenson M.J."/>
            <person name="Osbourn A."/>
        </authorList>
    </citation>
    <scope>NUCLEOTIDE SEQUENCE</scope>
    <source>
        <strain evidence="2">S10</strain>
    </source>
</reference>
<dbReference type="SUPFAM" id="SSF52540">
    <property type="entry name" value="P-loop containing nucleoside triphosphate hydrolases"/>
    <property type="match status" value="1"/>
</dbReference>
<evidence type="ECO:0000259" key="1">
    <source>
        <dbReference type="Pfam" id="PF00005"/>
    </source>
</evidence>
<protein>
    <submittedName>
        <fullName evidence="2">ABC transporter I family protein</fullName>
    </submittedName>
</protein>
<evidence type="ECO:0000313" key="3">
    <source>
        <dbReference type="Proteomes" id="UP001163823"/>
    </source>
</evidence>
<dbReference type="Pfam" id="PF00005">
    <property type="entry name" value="ABC_tran"/>
    <property type="match status" value="1"/>
</dbReference>
<dbReference type="Proteomes" id="UP001163823">
    <property type="component" value="Chromosome 4"/>
</dbReference>
<dbReference type="InterPro" id="IPR027417">
    <property type="entry name" value="P-loop_NTPase"/>
</dbReference>
<feature type="domain" description="ABC transporter" evidence="1">
    <location>
        <begin position="36"/>
        <end position="70"/>
    </location>
</feature>
<gene>
    <name evidence="2" type="ORF">O6P43_011010</name>
</gene>
<name>A0AAD7VF16_QUISA</name>